<evidence type="ECO:0000256" key="2">
    <source>
        <dbReference type="ARBA" id="ARBA00022598"/>
    </source>
</evidence>
<accession>A0A485M7N2</accession>
<dbReference type="Pfam" id="PF13193">
    <property type="entry name" value="AMP-binding_C"/>
    <property type="match status" value="1"/>
</dbReference>
<dbReference type="EC" id="6.2.1.3" evidence="5"/>
<evidence type="ECO:0000256" key="1">
    <source>
        <dbReference type="ARBA" id="ARBA00006432"/>
    </source>
</evidence>
<evidence type="ECO:0000313" key="5">
    <source>
        <dbReference type="EMBL" id="VFU18850.1"/>
    </source>
</evidence>
<reference evidence="5" key="1">
    <citation type="submission" date="2019-03" db="EMBL/GenBank/DDBJ databases">
        <authorList>
            <person name="Hao L."/>
        </authorList>
    </citation>
    <scope>NUCLEOTIDE SEQUENCE</scope>
</reference>
<dbReference type="Pfam" id="PF00501">
    <property type="entry name" value="AMP-binding"/>
    <property type="match status" value="1"/>
</dbReference>
<evidence type="ECO:0000259" key="4">
    <source>
        <dbReference type="Pfam" id="PF13193"/>
    </source>
</evidence>
<dbReference type="PANTHER" id="PTHR24096:SF314">
    <property type="entry name" value="BLL7864 PROTEIN"/>
    <property type="match status" value="1"/>
</dbReference>
<dbReference type="AlphaFoldDB" id="A0A485M7N2"/>
<gene>
    <name evidence="5" type="ORF">SCFA_90054</name>
</gene>
<dbReference type="EMBL" id="CAADRM010000158">
    <property type="protein sequence ID" value="VFU18850.1"/>
    <property type="molecule type" value="Genomic_DNA"/>
</dbReference>
<feature type="domain" description="AMP-binding enzyme C-terminal" evidence="4">
    <location>
        <begin position="429"/>
        <end position="504"/>
    </location>
</feature>
<dbReference type="PANTHER" id="PTHR24096">
    <property type="entry name" value="LONG-CHAIN-FATTY-ACID--COA LIGASE"/>
    <property type="match status" value="1"/>
</dbReference>
<dbReference type="FunFam" id="3.30.300.30:FF:000008">
    <property type="entry name" value="2,3-dihydroxybenzoate-AMP ligase"/>
    <property type="match status" value="1"/>
</dbReference>
<dbReference type="InterPro" id="IPR045851">
    <property type="entry name" value="AMP-bd_C_sf"/>
</dbReference>
<dbReference type="InterPro" id="IPR025110">
    <property type="entry name" value="AMP-bd_C"/>
</dbReference>
<dbReference type="InterPro" id="IPR020845">
    <property type="entry name" value="AMP-binding_CS"/>
</dbReference>
<evidence type="ECO:0000259" key="3">
    <source>
        <dbReference type="Pfam" id="PF00501"/>
    </source>
</evidence>
<sequence length="516" mass="58258">MSNIINRDTIGDMARRAATKYGSKTAIIFRDVKLSFFDLEREARRFAHLMKRYGIKKGDRVSIYAYNSHYYPISMLGLAKIGAIQVPINYMLNAEEIAYIVNHSGSRLFIVEDSLYPIIAQSQSKFDSVEKWGFIPLGGSLLPEGFFNLIEEMKDMPYDEPQVDVSAEDIVQIPYTSGTESKPKGAMLSHRALMSQYHSCIFDGQYDTYDVSLHALPLFHCAQLHCFLMPYLYVGATNIIMHKADALEMIKNIEKYQITHMFAPPTVWIGILNHPEFKNYNLNSLKKAAYGASIMPVEIIKQLSVAFRGLRLWNYYGQTEMGPVATILKPEDQLLKPGSAGKPVLNVETRLMDDDGSFVPNGEVGEIVHRSGHVMTGYLNDPEKTDAAFAYGWFHSGDLGRFDEDGYLYVVDRKKDMIKTGGENVASREVEEVIYRHPSVEEVAVIGLPDPKWIEIVAAVVVLKKGATISEKELVSYCKEHLAGFKCPKKIIMIDRLPKNPSGKILKRELKKLYAK</sequence>
<dbReference type="Gene3D" id="3.30.300.30">
    <property type="match status" value="1"/>
</dbReference>
<dbReference type="GO" id="GO:0004467">
    <property type="term" value="F:long-chain fatty acid-CoA ligase activity"/>
    <property type="evidence" value="ECO:0007669"/>
    <property type="project" value="UniProtKB-EC"/>
</dbReference>
<dbReference type="InterPro" id="IPR000873">
    <property type="entry name" value="AMP-dep_synth/lig_dom"/>
</dbReference>
<dbReference type="InterPro" id="IPR042099">
    <property type="entry name" value="ANL_N_sf"/>
</dbReference>
<feature type="domain" description="AMP-dependent synthetase/ligase" evidence="3">
    <location>
        <begin position="15"/>
        <end position="379"/>
    </location>
</feature>
<comment type="similarity">
    <text evidence="1">Belongs to the ATP-dependent AMP-binding enzyme family.</text>
</comment>
<dbReference type="SUPFAM" id="SSF56801">
    <property type="entry name" value="Acetyl-CoA synthetase-like"/>
    <property type="match status" value="1"/>
</dbReference>
<dbReference type="Gene3D" id="3.40.50.12780">
    <property type="entry name" value="N-terminal domain of ligase-like"/>
    <property type="match status" value="1"/>
</dbReference>
<organism evidence="5">
    <name type="scientific">anaerobic digester metagenome</name>
    <dbReference type="NCBI Taxonomy" id="1263854"/>
    <lineage>
        <taxon>unclassified sequences</taxon>
        <taxon>metagenomes</taxon>
        <taxon>ecological metagenomes</taxon>
    </lineage>
</organism>
<protein>
    <submittedName>
        <fullName evidence="5">Long-chain-fatty-acid--CoA ligase FadD13</fullName>
        <ecNumber evidence="5">6.2.1.3</ecNumber>
    </submittedName>
</protein>
<dbReference type="PROSITE" id="PS00455">
    <property type="entry name" value="AMP_BINDING"/>
    <property type="match status" value="1"/>
</dbReference>
<dbReference type="NCBIfam" id="NF004837">
    <property type="entry name" value="PRK06187.1"/>
    <property type="match status" value="1"/>
</dbReference>
<dbReference type="NCBIfam" id="NF006182">
    <property type="entry name" value="PRK08316.1"/>
    <property type="match status" value="1"/>
</dbReference>
<dbReference type="CDD" id="cd17631">
    <property type="entry name" value="FACL_FadD13-like"/>
    <property type="match status" value="1"/>
</dbReference>
<proteinExistence type="inferred from homology"/>
<name>A0A485M7N2_9ZZZZ</name>
<keyword evidence="2 5" id="KW-0436">Ligase</keyword>